<dbReference type="RefSeq" id="XP_041154059.1">
    <property type="nucleotide sequence ID" value="XM_041307619.1"/>
</dbReference>
<dbReference type="EMBL" id="JABBWE010000090">
    <property type="protein sequence ID" value="KAG1786631.1"/>
    <property type="molecule type" value="Genomic_DNA"/>
</dbReference>
<dbReference type="Pfam" id="PF20722">
    <property type="entry name" value="DUF6830"/>
    <property type="match status" value="1"/>
</dbReference>
<organism evidence="2 3">
    <name type="scientific">Suillus plorans</name>
    <dbReference type="NCBI Taxonomy" id="116603"/>
    <lineage>
        <taxon>Eukaryota</taxon>
        <taxon>Fungi</taxon>
        <taxon>Dikarya</taxon>
        <taxon>Basidiomycota</taxon>
        <taxon>Agaricomycotina</taxon>
        <taxon>Agaricomycetes</taxon>
        <taxon>Agaricomycetidae</taxon>
        <taxon>Boletales</taxon>
        <taxon>Suillineae</taxon>
        <taxon>Suillaceae</taxon>
        <taxon>Suillus</taxon>
    </lineage>
</organism>
<evidence type="ECO:0000259" key="1">
    <source>
        <dbReference type="Pfam" id="PF20722"/>
    </source>
</evidence>
<comment type="caution">
    <text evidence="2">The sequence shown here is derived from an EMBL/GenBank/DDBJ whole genome shotgun (WGS) entry which is preliminary data.</text>
</comment>
<dbReference type="OrthoDB" id="3232986at2759"/>
<gene>
    <name evidence="2" type="ORF">HD556DRAFT_1449582</name>
</gene>
<name>A0A9P7ACS2_9AGAM</name>
<dbReference type="Proteomes" id="UP000719766">
    <property type="component" value="Unassembled WGS sequence"/>
</dbReference>
<evidence type="ECO:0000313" key="2">
    <source>
        <dbReference type="EMBL" id="KAG1786631.1"/>
    </source>
</evidence>
<reference evidence="2" key="1">
    <citation type="journal article" date="2020" name="New Phytol.">
        <title>Comparative genomics reveals dynamic genome evolution in host specialist ectomycorrhizal fungi.</title>
        <authorList>
            <person name="Lofgren L.A."/>
            <person name="Nguyen N.H."/>
            <person name="Vilgalys R."/>
            <person name="Ruytinx J."/>
            <person name="Liao H.L."/>
            <person name="Branco S."/>
            <person name="Kuo A."/>
            <person name="LaButti K."/>
            <person name="Lipzen A."/>
            <person name="Andreopoulos W."/>
            <person name="Pangilinan J."/>
            <person name="Riley R."/>
            <person name="Hundley H."/>
            <person name="Na H."/>
            <person name="Barry K."/>
            <person name="Grigoriev I.V."/>
            <person name="Stajich J.E."/>
            <person name="Kennedy P.G."/>
        </authorList>
    </citation>
    <scope>NUCLEOTIDE SEQUENCE</scope>
    <source>
        <strain evidence="2">S12</strain>
    </source>
</reference>
<dbReference type="InterPro" id="IPR049233">
    <property type="entry name" value="DUF6830"/>
</dbReference>
<sequence length="208" mass="23841">MDVQYMAQFFLPDENLLACIDRSLSIFHENKDIILSLGAWMDMKKPIDNWFIPKLELMQSITASSRKVDTTGHAHISETKDPAWHTNNNDYDPQICHHLDQQEKLQHFAIATALKSSCAHSNLEKLLEDEVDKEDNEDCDKLIDLQTALLKELNQMRITTNYFSKARQLVAMRRDNIPHPPQTFIAASTAIHLNFFPTCTGLKIDEGC</sequence>
<keyword evidence="3" id="KW-1185">Reference proteome</keyword>
<evidence type="ECO:0000313" key="3">
    <source>
        <dbReference type="Proteomes" id="UP000719766"/>
    </source>
</evidence>
<accession>A0A9P7ACS2</accession>
<dbReference type="AlphaFoldDB" id="A0A9P7ACS2"/>
<protein>
    <recommendedName>
        <fullName evidence="1">DUF6830 domain-containing protein</fullName>
    </recommendedName>
</protein>
<feature type="domain" description="DUF6830" evidence="1">
    <location>
        <begin position="161"/>
        <end position="206"/>
    </location>
</feature>
<dbReference type="GeneID" id="64601383"/>
<proteinExistence type="predicted"/>